<evidence type="ECO:0000313" key="1">
    <source>
        <dbReference type="WBParaSite" id="SSTP_0001283200.1"/>
    </source>
</evidence>
<dbReference type="AlphaFoldDB" id="A0A0K0ETQ6"/>
<protein>
    <submittedName>
        <fullName evidence="1">Uncharacterized protein</fullName>
    </submittedName>
</protein>
<dbReference type="WBParaSite" id="SSTP_0001283200.1">
    <property type="protein sequence ID" value="SSTP_0001283200.1"/>
    <property type="gene ID" value="SSTP_0001283200"/>
</dbReference>
<organism evidence="1">
    <name type="scientific">Strongyloides stercoralis</name>
    <name type="common">Threadworm</name>
    <dbReference type="NCBI Taxonomy" id="6248"/>
    <lineage>
        <taxon>Eukaryota</taxon>
        <taxon>Metazoa</taxon>
        <taxon>Ecdysozoa</taxon>
        <taxon>Nematoda</taxon>
        <taxon>Chromadorea</taxon>
        <taxon>Rhabditida</taxon>
        <taxon>Tylenchina</taxon>
        <taxon>Panagrolaimomorpha</taxon>
        <taxon>Strongyloidoidea</taxon>
        <taxon>Strongyloididae</taxon>
        <taxon>Strongyloides</taxon>
    </lineage>
</organism>
<proteinExistence type="predicted"/>
<accession>A0A0K0ETQ6</accession>
<reference evidence="1" key="1">
    <citation type="submission" date="2015-08" db="UniProtKB">
        <authorList>
            <consortium name="WormBaseParasite"/>
        </authorList>
    </citation>
    <scope>IDENTIFICATION</scope>
</reference>
<name>A0A0K0ETQ6_STRER</name>
<sequence>MKLNYLIETDVCIRKLYNRKRQQTTIKGKLEPKIKNIFKEAITWLYDAKLIAVDIEFLPDIVDSENYKKNPCLEEINKENLQNDLLAENEIGFYNVDKEMCYSNGFLINVK</sequence>